<feature type="non-terminal residue" evidence="2">
    <location>
        <position position="1"/>
    </location>
</feature>
<organism evidence="2 3">
    <name type="scientific">Brassica napus</name>
    <name type="common">Rape</name>
    <dbReference type="NCBI Taxonomy" id="3708"/>
    <lineage>
        <taxon>Eukaryota</taxon>
        <taxon>Viridiplantae</taxon>
        <taxon>Streptophyta</taxon>
        <taxon>Embryophyta</taxon>
        <taxon>Tracheophyta</taxon>
        <taxon>Spermatophyta</taxon>
        <taxon>Magnoliopsida</taxon>
        <taxon>eudicotyledons</taxon>
        <taxon>Gunneridae</taxon>
        <taxon>Pentapetalae</taxon>
        <taxon>rosids</taxon>
        <taxon>malvids</taxon>
        <taxon>Brassicales</taxon>
        <taxon>Brassicaceae</taxon>
        <taxon>Brassiceae</taxon>
        <taxon>Brassica</taxon>
    </lineage>
</organism>
<keyword evidence="1" id="KW-0175">Coiled coil</keyword>
<protein>
    <submittedName>
        <fullName evidence="2">Uncharacterized protein</fullName>
    </submittedName>
</protein>
<sequence length="429" mass="46776">PCSDVETFFLPIAFFPQSLTETMHLPSSTSTPETADTASNSTVICQDCGSQDSWVIHSARLRGVLRFFCTHCLLRNHPMSFCPSCLAFYDSSPPHQFRRVSCSKCGSHTHIHCAGGDDVSSSPPYLCPPCLNPSSFSFFRPIVDANGVRFLDKSLSEAFLCAAKISAFSMSRAVFVANLEAELKGRECAVAKKREREALEDVVKLYEKARLAIQKLREGSVEISGDYQKPKQTKILGSYTQHVSAASPASSARTASSAAIRRRFSPPATILLRHGISLAASLAPTEAPTLTSNAPATTTQFPLVTSVLLAGTLSPSPSSVLSSTPTAAVCAFKMEAERKGKEGAVAKKRAREALEYFVKLYEKARSDVDKLREASFELSGGDQEQKPKQSLASNGYLKVKENSAMKEYFLLLTFTMFRNLLNCQVLNPN</sequence>
<feature type="coiled-coil region" evidence="1">
    <location>
        <begin position="176"/>
        <end position="209"/>
    </location>
</feature>
<name>A0ABQ7Y695_BRANA</name>
<keyword evidence="3" id="KW-1185">Reference proteome</keyword>
<accession>A0ABQ7Y695</accession>
<dbReference type="PANTHER" id="PTHR34451">
    <property type="entry name" value="PHD FINGER FAMILY PROTEIN"/>
    <property type="match status" value="1"/>
</dbReference>
<proteinExistence type="predicted"/>
<comment type="caution">
    <text evidence="2">The sequence shown here is derived from an EMBL/GenBank/DDBJ whole genome shotgun (WGS) entry which is preliminary data.</text>
</comment>
<dbReference type="Proteomes" id="UP000824890">
    <property type="component" value="Unassembled WGS sequence"/>
</dbReference>
<evidence type="ECO:0000313" key="3">
    <source>
        <dbReference type="Proteomes" id="UP000824890"/>
    </source>
</evidence>
<reference evidence="2 3" key="1">
    <citation type="submission" date="2021-05" db="EMBL/GenBank/DDBJ databases">
        <title>Genome Assembly of Synthetic Allotetraploid Brassica napus Reveals Homoeologous Exchanges between Subgenomes.</title>
        <authorList>
            <person name="Davis J.T."/>
        </authorList>
    </citation>
    <scope>NUCLEOTIDE SEQUENCE [LARGE SCALE GENOMIC DNA]</scope>
    <source>
        <strain evidence="3">cv. Da-Ae</strain>
        <tissue evidence="2">Seedling</tissue>
    </source>
</reference>
<dbReference type="EMBL" id="JAGKQM010000018">
    <property type="protein sequence ID" value="KAH0863676.1"/>
    <property type="molecule type" value="Genomic_DNA"/>
</dbReference>
<evidence type="ECO:0000313" key="2">
    <source>
        <dbReference type="EMBL" id="KAH0863676.1"/>
    </source>
</evidence>
<evidence type="ECO:0000256" key="1">
    <source>
        <dbReference type="SAM" id="Coils"/>
    </source>
</evidence>
<dbReference type="PANTHER" id="PTHR34451:SF11">
    <property type="entry name" value="RING-TYPE DOMAIN-CONTAINING PROTEIN"/>
    <property type="match status" value="1"/>
</dbReference>
<gene>
    <name evidence="2" type="ORF">HID58_080887</name>
</gene>